<comment type="caution">
    <text evidence="1">The sequence shown here is derived from an EMBL/GenBank/DDBJ whole genome shotgun (WGS) entry which is preliminary data.</text>
</comment>
<sequence>MGKEFFQGGEADAVCGGIGGIGVGVVGDDGHADTLRQFGKAFADVAEADDAEGFAAELATDNAVPAAAGDAGVSLRDVAGEGVEQADGEFGDGIGVGRRGVADGQAVCGTGGDVDIVHADAVFEHGFEVRRAGEDGLVHGRQADDEDIGPFKVWCEGVVVGAADECPAACGDEVGDAPVFAKAG</sequence>
<protein>
    <submittedName>
        <fullName evidence="1">Uncharacterized protein</fullName>
    </submittedName>
</protein>
<proteinExistence type="predicted"/>
<dbReference type="STRING" id="797473.HMPREF9080_01831"/>
<dbReference type="AlphaFoldDB" id="G9ZGC8"/>
<dbReference type="Proteomes" id="UP000004750">
    <property type="component" value="Unassembled WGS sequence"/>
</dbReference>
<evidence type="ECO:0000313" key="1">
    <source>
        <dbReference type="EMBL" id="EHM53304.1"/>
    </source>
</evidence>
<evidence type="ECO:0000313" key="2">
    <source>
        <dbReference type="Proteomes" id="UP000004750"/>
    </source>
</evidence>
<accession>G9ZGC8</accession>
<gene>
    <name evidence="1" type="ORF">HMPREF9080_01831</name>
</gene>
<organism evidence="1 2">
    <name type="scientific">Cardiobacterium valvarum F0432</name>
    <dbReference type="NCBI Taxonomy" id="797473"/>
    <lineage>
        <taxon>Bacteria</taxon>
        <taxon>Pseudomonadati</taxon>
        <taxon>Pseudomonadota</taxon>
        <taxon>Gammaproteobacteria</taxon>
        <taxon>Cardiobacteriales</taxon>
        <taxon>Cardiobacteriaceae</taxon>
        <taxon>Cardiobacterium</taxon>
    </lineage>
</organism>
<dbReference type="EMBL" id="AGCM01000105">
    <property type="protein sequence ID" value="EHM53304.1"/>
    <property type="molecule type" value="Genomic_DNA"/>
</dbReference>
<reference evidence="1 2" key="1">
    <citation type="submission" date="2011-08" db="EMBL/GenBank/DDBJ databases">
        <authorList>
            <person name="Weinstock G."/>
            <person name="Sodergren E."/>
            <person name="Clifton S."/>
            <person name="Fulton L."/>
            <person name="Fulton B."/>
            <person name="Courtney L."/>
            <person name="Fronick C."/>
            <person name="Harrison M."/>
            <person name="Strong C."/>
            <person name="Farmer C."/>
            <person name="Delahaunty K."/>
            <person name="Markovic C."/>
            <person name="Hall O."/>
            <person name="Minx P."/>
            <person name="Tomlinson C."/>
            <person name="Mitreva M."/>
            <person name="Hou S."/>
            <person name="Chen J."/>
            <person name="Wollam A."/>
            <person name="Pepin K.H."/>
            <person name="Johnson M."/>
            <person name="Bhonagiri V."/>
            <person name="Zhang X."/>
            <person name="Suruliraj S."/>
            <person name="Warren W."/>
            <person name="Chinwalla A."/>
            <person name="Mardis E.R."/>
            <person name="Wilson R.K."/>
        </authorList>
    </citation>
    <scope>NUCLEOTIDE SEQUENCE [LARGE SCALE GENOMIC DNA]</scope>
    <source>
        <strain evidence="1 2">F0432</strain>
    </source>
</reference>
<name>G9ZGC8_9GAMM</name>
<dbReference type="HOGENOM" id="CLU_1465713_0_0_6"/>